<dbReference type="AlphaFoldDB" id="A0A067DCQ5"/>
<dbReference type="InterPro" id="IPR012337">
    <property type="entry name" value="RNaseH-like_sf"/>
</dbReference>
<dbReference type="InterPro" id="IPR025398">
    <property type="entry name" value="DUF4371"/>
</dbReference>
<dbReference type="Proteomes" id="UP000027120">
    <property type="component" value="Unassembled WGS sequence"/>
</dbReference>
<evidence type="ECO:0000259" key="1">
    <source>
        <dbReference type="Pfam" id="PF14291"/>
    </source>
</evidence>
<dbReference type="EMBL" id="KK786712">
    <property type="protein sequence ID" value="KDO39330.1"/>
    <property type="molecule type" value="Genomic_DNA"/>
</dbReference>
<feature type="non-terminal residue" evidence="2">
    <location>
        <position position="1"/>
    </location>
</feature>
<reference evidence="2 3" key="1">
    <citation type="submission" date="2014-04" db="EMBL/GenBank/DDBJ databases">
        <authorList>
            <consortium name="International Citrus Genome Consortium"/>
            <person name="Gmitter F."/>
            <person name="Chen C."/>
            <person name="Farmerie W."/>
            <person name="Harkins T."/>
            <person name="Desany B."/>
            <person name="Mohiuddin M."/>
            <person name="Kodira C."/>
            <person name="Borodovsky M."/>
            <person name="Lomsadze A."/>
            <person name="Burns P."/>
            <person name="Jenkins J."/>
            <person name="Prochnik S."/>
            <person name="Shu S."/>
            <person name="Chapman J."/>
            <person name="Pitluck S."/>
            <person name="Schmutz J."/>
            <person name="Rokhsar D."/>
        </authorList>
    </citation>
    <scope>NUCLEOTIDE SEQUENCE</scope>
</reference>
<evidence type="ECO:0000313" key="3">
    <source>
        <dbReference type="Proteomes" id="UP000027120"/>
    </source>
</evidence>
<gene>
    <name evidence="2" type="ORF">CISIN_1g038719mg</name>
</gene>
<feature type="non-terminal residue" evidence="2">
    <location>
        <position position="280"/>
    </location>
</feature>
<organism evidence="2 3">
    <name type="scientific">Citrus sinensis</name>
    <name type="common">Sweet orange</name>
    <name type="synonym">Citrus aurantium var. sinensis</name>
    <dbReference type="NCBI Taxonomy" id="2711"/>
    <lineage>
        <taxon>Eukaryota</taxon>
        <taxon>Viridiplantae</taxon>
        <taxon>Streptophyta</taxon>
        <taxon>Embryophyta</taxon>
        <taxon>Tracheophyta</taxon>
        <taxon>Spermatophyta</taxon>
        <taxon>Magnoliopsida</taxon>
        <taxon>eudicotyledons</taxon>
        <taxon>Gunneridae</taxon>
        <taxon>Pentapetalae</taxon>
        <taxon>rosids</taxon>
        <taxon>malvids</taxon>
        <taxon>Sapindales</taxon>
        <taxon>Rutaceae</taxon>
        <taxon>Aurantioideae</taxon>
        <taxon>Citrus</taxon>
    </lineage>
</organism>
<evidence type="ECO:0000313" key="2">
    <source>
        <dbReference type="EMBL" id="KDO39330.1"/>
    </source>
</evidence>
<feature type="domain" description="DUF4371" evidence="1">
    <location>
        <begin position="52"/>
        <end position="144"/>
    </location>
</feature>
<dbReference type="STRING" id="2711.A0A067DCQ5"/>
<name>A0A067DCQ5_CITSI</name>
<dbReference type="SUPFAM" id="SSF53098">
    <property type="entry name" value="Ribonuclease H-like"/>
    <property type="match status" value="1"/>
</dbReference>
<accession>A0A067DCQ5</accession>
<dbReference type="PANTHER" id="PTHR11697:SF231">
    <property type="entry name" value="TTF-TYPE DOMAIN-CONTAINING PROTEIN"/>
    <property type="match status" value="1"/>
</dbReference>
<proteinExistence type="predicted"/>
<dbReference type="Pfam" id="PF14291">
    <property type="entry name" value="DUF4371"/>
    <property type="match status" value="1"/>
</dbReference>
<keyword evidence="3" id="KW-1185">Reference proteome</keyword>
<dbReference type="InterPro" id="IPR055298">
    <property type="entry name" value="AtLOH3-like"/>
</dbReference>
<protein>
    <recommendedName>
        <fullName evidence="1">DUF4371 domain-containing protein</fullName>
    </recommendedName>
</protein>
<sequence>RPASTTFTVHGFRNWKKFNDGKKCAFLVHMGESHNAAEKSCANLMNPSLREKICEEIGDSKYCILVDETKDESKKEQMALVWHFVDNDGFIRERFFDILHVKDTTSMALKKELSSILCRYALDVQNMRGQGYASASNMCGEWNGLQALFLGECPYAYYIHCMAHRLQLALIAASREVIHRNSELQSVQIHEIANMIAIDELETGDADSTYNIITSFDFVFILHLVKEILGITDILCQALQHTSQDILNVMHHVSTTRALIQKMREDSWDSFLETTKSFCE</sequence>
<dbReference type="PANTHER" id="PTHR11697">
    <property type="entry name" value="GENERAL TRANSCRIPTION FACTOR 2-RELATED ZINC FINGER PROTEIN"/>
    <property type="match status" value="1"/>
</dbReference>